<dbReference type="EMBL" id="JAQIOY010000004">
    <property type="protein sequence ID" value="MDA7425710.1"/>
    <property type="molecule type" value="Genomic_DNA"/>
</dbReference>
<dbReference type="Pfam" id="PF12599">
    <property type="entry name" value="DUF3768"/>
    <property type="match status" value="1"/>
</dbReference>
<comment type="caution">
    <text evidence="1">The sequence shown here is derived from an EMBL/GenBank/DDBJ whole genome shotgun (WGS) entry which is preliminary data.</text>
</comment>
<name>A0ABT4XUR6_9RHOB</name>
<gene>
    <name evidence="1" type="ORF">PFY00_13335</name>
</gene>
<protein>
    <submittedName>
        <fullName evidence="1">DUF3768 domain-containing protein</fullName>
    </submittedName>
</protein>
<dbReference type="InterPro" id="IPR022243">
    <property type="entry name" value="DUF3768"/>
</dbReference>
<evidence type="ECO:0000313" key="1">
    <source>
        <dbReference type="EMBL" id="MDA7425710.1"/>
    </source>
</evidence>
<organism evidence="1 2">
    <name type="scientific">Thalassococcus lentus</name>
    <dbReference type="NCBI Taxonomy" id="1210524"/>
    <lineage>
        <taxon>Bacteria</taxon>
        <taxon>Pseudomonadati</taxon>
        <taxon>Pseudomonadota</taxon>
        <taxon>Alphaproteobacteria</taxon>
        <taxon>Rhodobacterales</taxon>
        <taxon>Roseobacteraceae</taxon>
        <taxon>Thalassococcus</taxon>
    </lineage>
</organism>
<keyword evidence="2" id="KW-1185">Reference proteome</keyword>
<dbReference type="RefSeq" id="WP_271433068.1">
    <property type="nucleotide sequence ID" value="NZ_JAQIOY010000004.1"/>
</dbReference>
<sequence>MEEKTAIIRDQNDRFRKAMPMPSGVPGRVMMTSGIQALCNDEAEPNKHLPALFEAVRSFEDFSEDKDPYHDHSFGAFDFRGEKVFWKVDYYDADLQFGSEDPSDLTQTCRVLTIMLAQEY</sequence>
<evidence type="ECO:0000313" key="2">
    <source>
        <dbReference type="Proteomes" id="UP001210720"/>
    </source>
</evidence>
<accession>A0ABT4XUR6</accession>
<proteinExistence type="predicted"/>
<dbReference type="Proteomes" id="UP001210720">
    <property type="component" value="Unassembled WGS sequence"/>
</dbReference>
<reference evidence="1 2" key="1">
    <citation type="submission" date="2023-01" db="EMBL/GenBank/DDBJ databases">
        <title>Thalassococcus onchidii sp. nov., isolated from a marine invertebrate from the South China Sea.</title>
        <authorList>
            <person name="Xu S."/>
            <person name="Liu Z."/>
            <person name="Xu Y."/>
        </authorList>
    </citation>
    <scope>NUCLEOTIDE SEQUENCE [LARGE SCALE GENOMIC DNA]</scope>
    <source>
        <strain evidence="1 2">KCTC 32084</strain>
    </source>
</reference>